<dbReference type="Proteomes" id="UP000830454">
    <property type="component" value="Chromosome"/>
</dbReference>
<accession>A0ABY4HLY1</accession>
<sequence>MIEEIFFTLQVIQIDFFISFGLFTILYLFFSIFIKNSIIKKIDEESSQFISFIGIIYLIVWITGIFIQLNILNEEDKTSLLNRMFGKYWFGYWVQPLLWISITQLLRIKAIRKNIILRILFSILLILSIERIIIIITSFHRDYLPSSWTIYSDFQLYPSNIMLSLLLKIILFLTFVGIFHLINKKIKSFKNK</sequence>
<protein>
    <submittedName>
        <fullName evidence="2">Uncharacterized protein</fullName>
    </submittedName>
</protein>
<organism evidence="2 3">
    <name type="scientific">Flavobacterium sediminilitoris</name>
    <dbReference type="NCBI Taxonomy" id="2024526"/>
    <lineage>
        <taxon>Bacteria</taxon>
        <taxon>Pseudomonadati</taxon>
        <taxon>Bacteroidota</taxon>
        <taxon>Flavobacteriia</taxon>
        <taxon>Flavobacteriales</taxon>
        <taxon>Flavobacteriaceae</taxon>
        <taxon>Flavobacterium</taxon>
    </lineage>
</organism>
<feature type="transmembrane region" description="Helical" evidence="1">
    <location>
        <begin position="160"/>
        <end position="182"/>
    </location>
</feature>
<evidence type="ECO:0000313" key="3">
    <source>
        <dbReference type="Proteomes" id="UP000830454"/>
    </source>
</evidence>
<keyword evidence="1" id="KW-0812">Transmembrane</keyword>
<proteinExistence type="predicted"/>
<feature type="transmembrane region" description="Helical" evidence="1">
    <location>
        <begin position="115"/>
        <end position="140"/>
    </location>
</feature>
<feature type="transmembrane region" description="Helical" evidence="1">
    <location>
        <begin position="89"/>
        <end position="108"/>
    </location>
</feature>
<dbReference type="RefSeq" id="WP_246915953.1">
    <property type="nucleotide sequence ID" value="NZ_CP090145.1"/>
</dbReference>
<name>A0ABY4HLY1_9FLAO</name>
<evidence type="ECO:0000313" key="2">
    <source>
        <dbReference type="EMBL" id="UOX33301.1"/>
    </source>
</evidence>
<keyword evidence="1" id="KW-1133">Transmembrane helix</keyword>
<feature type="transmembrane region" description="Helical" evidence="1">
    <location>
        <begin position="6"/>
        <end position="29"/>
    </location>
</feature>
<gene>
    <name evidence="2" type="ORF">LXD69_14805</name>
</gene>
<keyword evidence="3" id="KW-1185">Reference proteome</keyword>
<feature type="transmembrane region" description="Helical" evidence="1">
    <location>
        <begin position="49"/>
        <end position="69"/>
    </location>
</feature>
<evidence type="ECO:0000256" key="1">
    <source>
        <dbReference type="SAM" id="Phobius"/>
    </source>
</evidence>
<reference evidence="2" key="1">
    <citation type="submission" date="2021-12" db="EMBL/GenBank/DDBJ databases">
        <authorList>
            <person name="Cha I.-T."/>
            <person name="Lee K.-E."/>
            <person name="Park S.-J."/>
        </authorList>
    </citation>
    <scope>NUCLEOTIDE SEQUENCE</scope>
    <source>
        <strain evidence="2">YSM-43</strain>
    </source>
</reference>
<dbReference type="EMBL" id="CP090145">
    <property type="protein sequence ID" value="UOX33301.1"/>
    <property type="molecule type" value="Genomic_DNA"/>
</dbReference>
<keyword evidence="1" id="KW-0472">Membrane</keyword>
<reference evidence="2" key="2">
    <citation type="submission" date="2022-04" db="EMBL/GenBank/DDBJ databases">
        <title>Complete Genome Sequence of Flavobacterium sediminilitoris YSM-43, Isolated from a Tidal Sediment.</title>
        <authorList>
            <person name="Lee P.A."/>
        </authorList>
    </citation>
    <scope>NUCLEOTIDE SEQUENCE</scope>
    <source>
        <strain evidence="2">YSM-43</strain>
    </source>
</reference>